<feature type="binding site" evidence="6">
    <location>
        <begin position="128"/>
        <end position="130"/>
    </location>
    <ligand>
        <name>substrate</name>
    </ligand>
</feature>
<proteinExistence type="inferred from homology"/>
<dbReference type="GO" id="GO:0016872">
    <property type="term" value="F:intramolecular lyase activity"/>
    <property type="evidence" value="ECO:0007669"/>
    <property type="project" value="UniProtKB-UniRule"/>
</dbReference>
<dbReference type="HAMAP" id="MF_01661">
    <property type="entry name" value="D_rib_pyranase"/>
    <property type="match status" value="1"/>
</dbReference>
<dbReference type="GO" id="GO:0019303">
    <property type="term" value="P:D-ribose catabolic process"/>
    <property type="evidence" value="ECO:0007669"/>
    <property type="project" value="UniProtKB-UniRule"/>
</dbReference>
<dbReference type="EMBL" id="CP026377">
    <property type="protein sequence ID" value="AUX95305.1"/>
    <property type="molecule type" value="Genomic_DNA"/>
</dbReference>
<dbReference type="KEGG" id="pgz:C2E15_21120"/>
<evidence type="ECO:0000256" key="1">
    <source>
        <dbReference type="ARBA" id="ARBA00000223"/>
    </source>
</evidence>
<keyword evidence="4 6" id="KW-0413">Isomerase</keyword>
<dbReference type="AlphaFoldDB" id="A0A1X1DS70"/>
<dbReference type="Proteomes" id="UP000238365">
    <property type="component" value="Chromosome"/>
</dbReference>
<dbReference type="InterPro" id="IPR007721">
    <property type="entry name" value="RbsD_FucU"/>
</dbReference>
<gene>
    <name evidence="6" type="primary">rbsD</name>
    <name evidence="7" type="ORF">C2E15_21120</name>
</gene>
<dbReference type="RefSeq" id="WP_104959013.1">
    <property type="nucleotide sequence ID" value="NZ_CP026377.1"/>
</dbReference>
<feature type="active site" description="Proton donor" evidence="6">
    <location>
        <position position="20"/>
    </location>
</feature>
<dbReference type="Pfam" id="PF05025">
    <property type="entry name" value="RbsD_FucU"/>
    <property type="match status" value="1"/>
</dbReference>
<dbReference type="NCBIfam" id="NF008761">
    <property type="entry name" value="PRK11797.1"/>
    <property type="match status" value="1"/>
</dbReference>
<feature type="binding site" evidence="6">
    <location>
        <position position="106"/>
    </location>
    <ligand>
        <name>substrate</name>
    </ligand>
</feature>
<comment type="subunit">
    <text evidence="6">Homodecamer.</text>
</comment>
<evidence type="ECO:0000256" key="4">
    <source>
        <dbReference type="ARBA" id="ARBA00023235"/>
    </source>
</evidence>
<dbReference type="GO" id="GO:0005829">
    <property type="term" value="C:cytosol"/>
    <property type="evidence" value="ECO:0007669"/>
    <property type="project" value="TreeGrafter"/>
</dbReference>
<feature type="binding site" evidence="6">
    <location>
        <position position="28"/>
    </location>
    <ligand>
        <name>substrate</name>
    </ligand>
</feature>
<dbReference type="InterPro" id="IPR023750">
    <property type="entry name" value="RbsD-like_sf"/>
</dbReference>
<comment type="subcellular location">
    <subcellularLocation>
        <location evidence="6">Cytoplasm</location>
    </subcellularLocation>
</comment>
<comment type="similarity">
    <text evidence="6">Belongs to the RbsD / FucU family. RbsD subfamily.</text>
</comment>
<reference evidence="7 8" key="1">
    <citation type="submission" date="2018-01" db="EMBL/GenBank/DDBJ databases">
        <title>Complete and assembled Genome of Pantoea gaviniae DSM22758T.</title>
        <authorList>
            <person name="Stevens M.J.A."/>
            <person name="Zurfluh K."/>
            <person name="Stephan R."/>
        </authorList>
    </citation>
    <scope>NUCLEOTIDE SEQUENCE [LARGE SCALE GENOMIC DNA]</scope>
    <source>
        <strain evidence="7 8">DSM 22758</strain>
    </source>
</reference>
<name>A0A1X1DS70_9GAMM</name>
<protein>
    <recommendedName>
        <fullName evidence="2 6">D-ribose pyranase</fullName>
        <ecNumber evidence="2 6">5.4.99.62</ecNumber>
    </recommendedName>
</protein>
<evidence type="ECO:0000256" key="5">
    <source>
        <dbReference type="ARBA" id="ARBA00023277"/>
    </source>
</evidence>
<accession>A0A1X1DS70</accession>
<keyword evidence="3 6" id="KW-0963">Cytoplasm</keyword>
<dbReference type="OrthoDB" id="9805009at2"/>
<evidence type="ECO:0000256" key="3">
    <source>
        <dbReference type="ARBA" id="ARBA00022490"/>
    </source>
</evidence>
<dbReference type="Gene3D" id="3.40.1650.10">
    <property type="entry name" value="RbsD-like domain"/>
    <property type="match status" value="1"/>
</dbReference>
<organism evidence="7 8">
    <name type="scientific">Mixta gaviniae</name>
    <dbReference type="NCBI Taxonomy" id="665914"/>
    <lineage>
        <taxon>Bacteria</taxon>
        <taxon>Pseudomonadati</taxon>
        <taxon>Pseudomonadota</taxon>
        <taxon>Gammaproteobacteria</taxon>
        <taxon>Enterobacterales</taxon>
        <taxon>Erwiniaceae</taxon>
        <taxon>Mixta</taxon>
    </lineage>
</organism>
<sequence length="139" mass="15044">MKKSPLLNAEISAVVARLGHTDSLTIGDAGLPIPPGPQRIDLAVTHGIPTFLQVAQAVTHEMQVESAVIAEEIREHNAGLHRELLALLASLQQQQGNAIRIEYVPHEHFKTLTQRSQAVVRSGECTPYANIILTAGVTF</sequence>
<dbReference type="EC" id="5.4.99.62" evidence="2 6"/>
<comment type="pathway">
    <text evidence="6">Carbohydrate metabolism; D-ribose degradation; D-ribose 5-phosphate from beta-D-ribopyranose: step 1/2.</text>
</comment>
<comment type="function">
    <text evidence="6">Catalyzes the interconversion of beta-pyran and beta-furan forms of D-ribose.</text>
</comment>
<evidence type="ECO:0000313" key="8">
    <source>
        <dbReference type="Proteomes" id="UP000238365"/>
    </source>
</evidence>
<dbReference type="UniPathway" id="UPA00916">
    <property type="reaction ID" value="UER00888"/>
</dbReference>
<keyword evidence="5 6" id="KW-0119">Carbohydrate metabolism</keyword>
<dbReference type="GO" id="GO:0048029">
    <property type="term" value="F:monosaccharide binding"/>
    <property type="evidence" value="ECO:0007669"/>
    <property type="project" value="InterPro"/>
</dbReference>
<dbReference type="PANTHER" id="PTHR37831:SF1">
    <property type="entry name" value="D-RIBOSE PYRANASE"/>
    <property type="match status" value="1"/>
</dbReference>
<dbReference type="GO" id="GO:0062193">
    <property type="term" value="F:D-ribose pyranase activity"/>
    <property type="evidence" value="ECO:0007669"/>
    <property type="project" value="UniProtKB-EC"/>
</dbReference>
<comment type="catalytic activity">
    <reaction evidence="1 6">
        <text>beta-D-ribopyranose = beta-D-ribofuranose</text>
        <dbReference type="Rhea" id="RHEA:25432"/>
        <dbReference type="ChEBI" id="CHEBI:27476"/>
        <dbReference type="ChEBI" id="CHEBI:47002"/>
        <dbReference type="EC" id="5.4.99.62"/>
    </reaction>
</comment>
<evidence type="ECO:0000256" key="2">
    <source>
        <dbReference type="ARBA" id="ARBA00012862"/>
    </source>
</evidence>
<evidence type="ECO:0000313" key="7">
    <source>
        <dbReference type="EMBL" id="AUX95305.1"/>
    </source>
</evidence>
<keyword evidence="8" id="KW-1185">Reference proteome</keyword>
<dbReference type="InterPro" id="IPR023064">
    <property type="entry name" value="D-ribose_pyranase"/>
</dbReference>
<dbReference type="PANTHER" id="PTHR37831">
    <property type="entry name" value="D-RIBOSE PYRANASE"/>
    <property type="match status" value="1"/>
</dbReference>
<evidence type="ECO:0000256" key="6">
    <source>
        <dbReference type="HAMAP-Rule" id="MF_01661"/>
    </source>
</evidence>
<dbReference type="SUPFAM" id="SSF102546">
    <property type="entry name" value="RbsD-like"/>
    <property type="match status" value="1"/>
</dbReference>